<dbReference type="Gene3D" id="2.130.10.30">
    <property type="entry name" value="Regulator of chromosome condensation 1/beta-lactamase-inhibitor protein II"/>
    <property type="match status" value="2"/>
</dbReference>
<dbReference type="PANTHER" id="PTHR22870:SF408">
    <property type="entry name" value="OS09G0560450 PROTEIN"/>
    <property type="match status" value="1"/>
</dbReference>
<comment type="caution">
    <text evidence="2">The sequence shown here is derived from an EMBL/GenBank/DDBJ whole genome shotgun (WGS) entry which is preliminary data.</text>
</comment>
<dbReference type="Pfam" id="PF00415">
    <property type="entry name" value="RCC1"/>
    <property type="match status" value="1"/>
</dbReference>
<dbReference type="EMBL" id="JAPDSH010000005">
    <property type="protein sequence ID" value="MDF0480229.1"/>
    <property type="molecule type" value="Genomic_DNA"/>
</dbReference>
<dbReference type="PROSITE" id="PS00626">
    <property type="entry name" value="RCC1_2"/>
    <property type="match status" value="1"/>
</dbReference>
<dbReference type="PANTHER" id="PTHR22870">
    <property type="entry name" value="REGULATOR OF CHROMOSOME CONDENSATION"/>
    <property type="match status" value="1"/>
</dbReference>
<dbReference type="PROSITE" id="PS50012">
    <property type="entry name" value="RCC1_3"/>
    <property type="match status" value="4"/>
</dbReference>
<evidence type="ECO:0000313" key="2">
    <source>
        <dbReference type="EMBL" id="MDF0480229.1"/>
    </source>
</evidence>
<reference evidence="2" key="1">
    <citation type="submission" date="2022-10" db="EMBL/GenBank/DDBJ databases">
        <title>Vagococcus sp. isolated from poultry meat.</title>
        <authorList>
            <person name="Johansson P."/>
            <person name="Bjorkroth J."/>
        </authorList>
    </citation>
    <scope>NUCLEOTIDE SEQUENCE</scope>
    <source>
        <strain evidence="2">PNs007</strain>
    </source>
</reference>
<accession>A0ABT5X2U3</accession>
<evidence type="ECO:0000313" key="3">
    <source>
        <dbReference type="Proteomes" id="UP001147148"/>
    </source>
</evidence>
<keyword evidence="1" id="KW-0677">Repeat</keyword>
<dbReference type="Pfam" id="PF13540">
    <property type="entry name" value="RCC1_2"/>
    <property type="match status" value="1"/>
</dbReference>
<dbReference type="InterPro" id="IPR000408">
    <property type="entry name" value="Reg_chr_condens"/>
</dbReference>
<dbReference type="Proteomes" id="UP001147148">
    <property type="component" value="Unassembled WGS sequence"/>
</dbReference>
<sequence>MKHKRKRVTLWFMALTLFSLFLFGKVDSGFASKLNVRDGNTDYTKVGVRSLLKNAGDHPAWVPPQQSIIKFADAGTNYLAGKAVDVSGKVWTWGYNLYGMQGSNNGKMYNGGMVRIPYFVDNDIVIKKIATGYHHTLALDDKGQLYGWGLNTNGQLGVGNLTNQSIPKPVVGLEDEKVTKVISGSEALTASFALTESGKVFGWGYGAFHMIPGSLGNVTKPKDITSAFNEKTIVDIAPGGDHVLALDSEGKVYSWGTTASGQTGRPGAGFQDKVEEIPFFKDKKVTQISANSTTSLVLTDDGKVYQFGMVENSTGKSLSFDENERTLLPQRTPKEVEYDLTSADYVPKVMKIVAGKITHYILDTNGRVWSWGFNQYYSNAQDGPLTGKLNYHTAKATQYIKNLGDGDTQNLSSSPKAPVFKDMKSATAANLVFTSYQNYGQWSEMGDGLHPTIYDKKYMQTVDERPAGEKSHKHIYPINEKGQKLVYVINQMPKVDATLYQGDFYVADPDYKGSWIIKTTNTDKLPELVTSETSYPAINQKEQGWINLTGDPNDYTGLNLKEMPFVSDIKTYQSAALFMDSSGNLYKQSLDGSGSIAWGWDYNSMYEPNPASAQPPVGSNGLYNFYAYEVMFMRGAPTLPPPEVVVSGPIDKIYKEEKENEEKVTIKIKLDGAIDDEDLNLTVEPELKNAKYVVMPYDNSDKNTLVKEPSVEEFTTAYNTATSSEGTTDGSYYRGDLLVKHADDWQTVQHINEPPVVLEDDEMATIKENSVVWVYTEVDAYTQSVESVKRMVYDNFYDEMKMTHQGVNHERVDQTLYDKQQTHIKKITQDKIPNYFGFPEDTNGDIIYQGQQGEEGKSLVPTFGFDEVSVTPLTKDEFDKVTDNPNPKFDYWKWYSPQTKEKRYVLNGIEKPNNEGDKIALNQGTLGVTKEFNHLFHYSQNEEMWAKLHYMSVANDGSVLENYPELEEVMKEQHLVRKVIPLRDEELAEKYSAKEFVVFKGTPPTSGKIDVEGAKVLSKEGNAEFTISWDKKIKAKELDDYTLAFVYYPKSMKLNIRQVILEGTRLIPHPTDGFVTINQVDKKEATKPIESLNLSMISGEDKLKLFYDTYTFNYAKQVKGGLYHLIVPQYYKQVGYTLTTNEKEAWADLPIVKETDAYLDYGQASEFWLTEFIKPVTDKPADYTWGQANNLFGEIKWK</sequence>
<proteinExistence type="predicted"/>
<name>A0ABT5X2U3_9ENTE</name>
<dbReference type="RefSeq" id="WP_275471807.1">
    <property type="nucleotide sequence ID" value="NZ_JAPDSH010000005.1"/>
</dbReference>
<gene>
    <name evidence="2" type="ORF">OL233_07970</name>
</gene>
<evidence type="ECO:0000256" key="1">
    <source>
        <dbReference type="ARBA" id="ARBA00022737"/>
    </source>
</evidence>
<protein>
    <submittedName>
        <fullName evidence="2">Uncharacterized protein</fullName>
    </submittedName>
</protein>
<dbReference type="SUPFAM" id="SSF50985">
    <property type="entry name" value="RCC1/BLIP-II"/>
    <property type="match status" value="1"/>
</dbReference>
<dbReference type="InterPro" id="IPR009091">
    <property type="entry name" value="RCC1/BLIP-II"/>
</dbReference>
<dbReference type="PRINTS" id="PR00633">
    <property type="entry name" value="RCCNDNSATION"/>
</dbReference>
<organism evidence="2 3">
    <name type="scientific">Vagococcus proximus</name>
    <dbReference type="NCBI Taxonomy" id="2991417"/>
    <lineage>
        <taxon>Bacteria</taxon>
        <taxon>Bacillati</taxon>
        <taxon>Bacillota</taxon>
        <taxon>Bacilli</taxon>
        <taxon>Lactobacillales</taxon>
        <taxon>Enterococcaceae</taxon>
        <taxon>Vagococcus</taxon>
    </lineage>
</organism>
<keyword evidence="3" id="KW-1185">Reference proteome</keyword>
<dbReference type="InterPro" id="IPR051210">
    <property type="entry name" value="Ub_ligase/GEF_domain"/>
</dbReference>